<keyword evidence="3" id="KW-1185">Reference proteome</keyword>
<keyword evidence="1" id="KW-0812">Transmembrane</keyword>
<dbReference type="HOGENOM" id="CLU_053247_2_0_3"/>
<evidence type="ECO:0000313" key="3">
    <source>
        <dbReference type="Proteomes" id="UP000000788"/>
    </source>
</evidence>
<evidence type="ECO:0000313" key="2">
    <source>
        <dbReference type="EMBL" id="ABX09274.1"/>
    </source>
</evidence>
<evidence type="ECO:0008006" key="4">
    <source>
        <dbReference type="Google" id="ProtNLM"/>
    </source>
</evidence>
<reference evidence="2 3" key="1">
    <citation type="journal article" date="2007" name="PLoS Genet.">
        <title>Patterns and implications of gene gain and loss in the evolution of Prochlorococcus.</title>
        <authorList>
            <person name="Kettler G.C."/>
            <person name="Martiny A.C."/>
            <person name="Huang K."/>
            <person name="Zucker J."/>
            <person name="Coleman M.L."/>
            <person name="Rodrigue S."/>
            <person name="Chen F."/>
            <person name="Lapidus A."/>
            <person name="Ferriera S."/>
            <person name="Johnson J."/>
            <person name="Steglich C."/>
            <person name="Church G.M."/>
            <person name="Richardson P."/>
            <person name="Chisholm S.W."/>
        </authorList>
    </citation>
    <scope>NUCLEOTIDE SEQUENCE [LARGE SCALE GENOMIC DNA]</scope>
    <source>
        <strain evidence="3">MIT 9211</strain>
    </source>
</reference>
<dbReference type="Proteomes" id="UP000000788">
    <property type="component" value="Chromosome"/>
</dbReference>
<accession>A9BBR2</accession>
<dbReference type="InterPro" id="IPR052776">
    <property type="entry name" value="Chloro_ReproSupport/MetalTrans"/>
</dbReference>
<sequence length="221" mass="23102">MISVFAGFLAGAVHVVGGVDHIVAMAPNAFKSPKLALRDGLAWGLGHSTGILFLLGLAILLKDLVHIQRMSSFAEFSVGVVLLVGGTVAIKTSFGLKIHTHLHNHGEGHNHQHFHLHFRGAKKHAQHSHASTSLGVLHGLAGASHLFAVIPALALPPIGAVAYMAAYLLGSIVAMGAMLLAMSLATLKAGRKALPGLIGFTGGLSIITGFFWVHKTSSYIL</sequence>
<name>A9BBR2_PROM4</name>
<dbReference type="STRING" id="93059.P9211_13431"/>
<protein>
    <recommendedName>
        <fullName evidence="4">Nickel transporter UreH</fullName>
    </recommendedName>
</protein>
<dbReference type="AlphaFoldDB" id="A9BBR2"/>
<gene>
    <name evidence="2" type="ordered locus">P9211_13431</name>
</gene>
<feature type="transmembrane region" description="Helical" evidence="1">
    <location>
        <begin position="42"/>
        <end position="61"/>
    </location>
</feature>
<organism evidence="2 3">
    <name type="scientific">Prochlorococcus marinus (strain MIT 9211)</name>
    <dbReference type="NCBI Taxonomy" id="93059"/>
    <lineage>
        <taxon>Bacteria</taxon>
        <taxon>Bacillati</taxon>
        <taxon>Cyanobacteriota</taxon>
        <taxon>Cyanophyceae</taxon>
        <taxon>Synechococcales</taxon>
        <taxon>Prochlorococcaceae</taxon>
        <taxon>Prochlorococcus</taxon>
    </lineage>
</organism>
<dbReference type="PANTHER" id="PTHR33876:SF4">
    <property type="entry name" value="CHLOROPLAST PROTEIN FOR GROWTH AND FERTILITY 2"/>
    <property type="match status" value="1"/>
</dbReference>
<feature type="transmembrane region" description="Helical" evidence="1">
    <location>
        <begin position="132"/>
        <end position="154"/>
    </location>
</feature>
<feature type="transmembrane region" description="Helical" evidence="1">
    <location>
        <begin position="160"/>
        <end position="181"/>
    </location>
</feature>
<dbReference type="eggNOG" id="COG2215">
    <property type="taxonomic scope" value="Bacteria"/>
</dbReference>
<evidence type="ECO:0000256" key="1">
    <source>
        <dbReference type="SAM" id="Phobius"/>
    </source>
</evidence>
<keyword evidence="1" id="KW-1133">Transmembrane helix</keyword>
<dbReference type="EMBL" id="CP000878">
    <property type="protein sequence ID" value="ABX09274.1"/>
    <property type="molecule type" value="Genomic_DNA"/>
</dbReference>
<dbReference type="PANTHER" id="PTHR33876">
    <property type="entry name" value="UNNAMED PRODUCT"/>
    <property type="match status" value="1"/>
</dbReference>
<proteinExistence type="predicted"/>
<keyword evidence="1" id="KW-0472">Membrane</keyword>
<feature type="transmembrane region" description="Helical" evidence="1">
    <location>
        <begin position="193"/>
        <end position="213"/>
    </location>
</feature>
<dbReference type="KEGG" id="pmj:P9211_13431"/>